<name>A0A4R8QXV2_9PEZI</name>
<protein>
    <submittedName>
        <fullName evidence="2">Uncharacterized protein</fullName>
    </submittedName>
</protein>
<reference evidence="2 3" key="1">
    <citation type="submission" date="2018-11" db="EMBL/GenBank/DDBJ databases">
        <title>Genome sequence and assembly of Colletotrichum spinosum.</title>
        <authorList>
            <person name="Gan P."/>
            <person name="Shirasu K."/>
        </authorList>
    </citation>
    <scope>NUCLEOTIDE SEQUENCE [LARGE SCALE GENOMIC DNA]</scope>
    <source>
        <strain evidence="2 3">CBS 515.97</strain>
    </source>
</reference>
<evidence type="ECO:0000313" key="3">
    <source>
        <dbReference type="Proteomes" id="UP000295083"/>
    </source>
</evidence>
<comment type="caution">
    <text evidence="2">The sequence shown here is derived from an EMBL/GenBank/DDBJ whole genome shotgun (WGS) entry which is preliminary data.</text>
</comment>
<dbReference type="Proteomes" id="UP000295083">
    <property type="component" value="Unassembled WGS sequence"/>
</dbReference>
<accession>A0A4R8QXV2</accession>
<feature type="compositionally biased region" description="Basic and acidic residues" evidence="1">
    <location>
        <begin position="68"/>
        <end position="79"/>
    </location>
</feature>
<sequence>MNSRQSQDSLLLKPGDGLSSWSLDEQAAVPEETRTSRGRVRRLLRLRRQHGGPQDVATSRSLWRRKKTSQDSDTKKSVDENDETSSPFSSWAYNLSIGLAWYMPAPFDLMPQGYPSRVI</sequence>
<proteinExistence type="predicted"/>
<feature type="region of interest" description="Disordered" evidence="1">
    <location>
        <begin position="1"/>
        <end position="89"/>
    </location>
</feature>
<evidence type="ECO:0000313" key="2">
    <source>
        <dbReference type="EMBL" id="TDZ39843.1"/>
    </source>
</evidence>
<dbReference type="EMBL" id="QAPG01000008">
    <property type="protein sequence ID" value="TDZ39843.1"/>
    <property type="molecule type" value="Genomic_DNA"/>
</dbReference>
<evidence type="ECO:0000256" key="1">
    <source>
        <dbReference type="SAM" id="MobiDB-lite"/>
    </source>
</evidence>
<keyword evidence="3" id="KW-1185">Reference proteome</keyword>
<organism evidence="2 3">
    <name type="scientific">Colletotrichum spinosum</name>
    <dbReference type="NCBI Taxonomy" id="1347390"/>
    <lineage>
        <taxon>Eukaryota</taxon>
        <taxon>Fungi</taxon>
        <taxon>Dikarya</taxon>
        <taxon>Ascomycota</taxon>
        <taxon>Pezizomycotina</taxon>
        <taxon>Sordariomycetes</taxon>
        <taxon>Hypocreomycetidae</taxon>
        <taxon>Glomerellales</taxon>
        <taxon>Glomerellaceae</taxon>
        <taxon>Colletotrichum</taxon>
        <taxon>Colletotrichum orbiculare species complex</taxon>
    </lineage>
</organism>
<gene>
    <name evidence="2" type="ORF">C8035_v002202</name>
</gene>
<feature type="compositionally biased region" description="Basic residues" evidence="1">
    <location>
        <begin position="36"/>
        <end position="50"/>
    </location>
</feature>
<dbReference type="AlphaFoldDB" id="A0A4R8QXV2"/>